<reference evidence="3 4" key="1">
    <citation type="submission" date="2020-08" db="EMBL/GenBank/DDBJ databases">
        <title>Functional genomics of gut bacteria from endangered species of beetles.</title>
        <authorList>
            <person name="Carlos-Shanley C."/>
        </authorList>
    </citation>
    <scope>NUCLEOTIDE SEQUENCE [LARGE SCALE GENOMIC DNA]</scope>
    <source>
        <strain evidence="3 4">S00198</strain>
    </source>
</reference>
<keyword evidence="2" id="KW-0732">Signal</keyword>
<dbReference type="RefSeq" id="WP_184854958.1">
    <property type="nucleotide sequence ID" value="NZ_JACHLK010000001.1"/>
</dbReference>
<evidence type="ECO:0000313" key="4">
    <source>
        <dbReference type="Proteomes" id="UP000575083"/>
    </source>
</evidence>
<protein>
    <submittedName>
        <fullName evidence="3">Tripartite-type tricarboxylate transporter receptor subunit TctC</fullName>
    </submittedName>
</protein>
<organism evidence="3 4">
    <name type="scientific">Acidovorax soli</name>
    <dbReference type="NCBI Taxonomy" id="592050"/>
    <lineage>
        <taxon>Bacteria</taxon>
        <taxon>Pseudomonadati</taxon>
        <taxon>Pseudomonadota</taxon>
        <taxon>Betaproteobacteria</taxon>
        <taxon>Burkholderiales</taxon>
        <taxon>Comamonadaceae</taxon>
        <taxon>Acidovorax</taxon>
    </lineage>
</organism>
<keyword evidence="4" id="KW-1185">Reference proteome</keyword>
<dbReference type="AlphaFoldDB" id="A0A7X0U720"/>
<feature type="chain" id="PRO_5030811460" evidence="2">
    <location>
        <begin position="22"/>
        <end position="317"/>
    </location>
</feature>
<proteinExistence type="inferred from homology"/>
<gene>
    <name evidence="3" type="ORF">HNP48_000167</name>
</gene>
<dbReference type="EMBL" id="JACHLK010000001">
    <property type="protein sequence ID" value="MBB6557503.1"/>
    <property type="molecule type" value="Genomic_DNA"/>
</dbReference>
<dbReference type="PIRSF" id="PIRSF017082">
    <property type="entry name" value="YflP"/>
    <property type="match status" value="1"/>
</dbReference>
<feature type="signal peptide" evidence="2">
    <location>
        <begin position="1"/>
        <end position="21"/>
    </location>
</feature>
<dbReference type="Gene3D" id="3.40.190.10">
    <property type="entry name" value="Periplasmic binding protein-like II"/>
    <property type="match status" value="1"/>
</dbReference>
<dbReference type="PANTHER" id="PTHR42928">
    <property type="entry name" value="TRICARBOXYLATE-BINDING PROTEIN"/>
    <property type="match status" value="1"/>
</dbReference>
<dbReference type="PANTHER" id="PTHR42928:SF5">
    <property type="entry name" value="BLR1237 PROTEIN"/>
    <property type="match status" value="1"/>
</dbReference>
<evidence type="ECO:0000256" key="1">
    <source>
        <dbReference type="ARBA" id="ARBA00006987"/>
    </source>
</evidence>
<dbReference type="InterPro" id="IPR005064">
    <property type="entry name" value="BUG"/>
</dbReference>
<dbReference type="Gene3D" id="3.40.190.150">
    <property type="entry name" value="Bordetella uptake gene, domain 1"/>
    <property type="match status" value="1"/>
</dbReference>
<dbReference type="InterPro" id="IPR042100">
    <property type="entry name" value="Bug_dom1"/>
</dbReference>
<dbReference type="Pfam" id="PF03401">
    <property type="entry name" value="TctC"/>
    <property type="match status" value="1"/>
</dbReference>
<sequence length="317" mass="33338">MTKRIFLISAALALAASATFAQPSGDAIRIIIPLSPGTPSDSVTRVVATAMAEHLKRPVIVDNKPGANGILAVQDLMRSKPDGNTLMLGGISPVALNPAVIKNLPYDPRRDFTPIGGMYNTFQGYMVSNTLPVKDFPEFIAYAKVNPGKVSVAEYSALTKLQFAALGKLADVKLLTVPYKITTTAYTDVMAGTVDATLADIASALNYAKGGKLKVLAINLPERNALAPGLPTASETVPGLAVPVWSGMIGPAGIPQDVVAKLNAALNAALGQKDVVEKIAAGASVVWPTTPEEFSKHIDKEITRWTKLARDAGVQPE</sequence>
<comment type="similarity">
    <text evidence="1">Belongs to the UPF0065 (bug) family.</text>
</comment>
<dbReference type="CDD" id="cd07012">
    <property type="entry name" value="PBP2_Bug_TTT"/>
    <property type="match status" value="1"/>
</dbReference>
<keyword evidence="3" id="KW-0675">Receptor</keyword>
<evidence type="ECO:0000313" key="3">
    <source>
        <dbReference type="EMBL" id="MBB6557503.1"/>
    </source>
</evidence>
<name>A0A7X0U720_9BURK</name>
<comment type="caution">
    <text evidence="3">The sequence shown here is derived from an EMBL/GenBank/DDBJ whole genome shotgun (WGS) entry which is preliminary data.</text>
</comment>
<accession>A0A7X0U720</accession>
<evidence type="ECO:0000256" key="2">
    <source>
        <dbReference type="SAM" id="SignalP"/>
    </source>
</evidence>
<dbReference type="SUPFAM" id="SSF53850">
    <property type="entry name" value="Periplasmic binding protein-like II"/>
    <property type="match status" value="1"/>
</dbReference>
<dbReference type="Proteomes" id="UP000575083">
    <property type="component" value="Unassembled WGS sequence"/>
</dbReference>